<protein>
    <recommendedName>
        <fullName evidence="3">Secreted protein/lipoprotein</fullName>
    </recommendedName>
</protein>
<evidence type="ECO:0008006" key="3">
    <source>
        <dbReference type="Google" id="ProtNLM"/>
    </source>
</evidence>
<dbReference type="AlphaFoldDB" id="A0AB39XUS7"/>
<evidence type="ECO:0000313" key="2">
    <source>
        <dbReference type="EMBL" id="XDV61517.1"/>
    </source>
</evidence>
<feature type="compositionally biased region" description="Basic and acidic residues" evidence="1">
    <location>
        <begin position="42"/>
        <end position="57"/>
    </location>
</feature>
<accession>A0AB39XUS7</accession>
<feature type="region of interest" description="Disordered" evidence="1">
    <location>
        <begin position="100"/>
        <end position="128"/>
    </location>
</feature>
<name>A0AB39XUS7_9ACTN</name>
<gene>
    <name evidence="2" type="ORF">AB5J51_00150</name>
</gene>
<organism evidence="2">
    <name type="scientific">Streptomyces sp. R33</name>
    <dbReference type="NCBI Taxonomy" id="3238629"/>
    <lineage>
        <taxon>Bacteria</taxon>
        <taxon>Bacillati</taxon>
        <taxon>Actinomycetota</taxon>
        <taxon>Actinomycetes</taxon>
        <taxon>Kitasatosporales</taxon>
        <taxon>Streptomycetaceae</taxon>
        <taxon>Streptomyces</taxon>
    </lineage>
</organism>
<dbReference type="RefSeq" id="WP_369776291.1">
    <property type="nucleotide sequence ID" value="NZ_CP165727.1"/>
</dbReference>
<feature type="region of interest" description="Disordered" evidence="1">
    <location>
        <begin position="1"/>
        <end position="76"/>
    </location>
</feature>
<feature type="compositionally biased region" description="Basic and acidic residues" evidence="1">
    <location>
        <begin position="1"/>
        <end position="15"/>
    </location>
</feature>
<dbReference type="EMBL" id="CP165727">
    <property type="protein sequence ID" value="XDV61517.1"/>
    <property type="molecule type" value="Genomic_DNA"/>
</dbReference>
<evidence type="ECO:0000256" key="1">
    <source>
        <dbReference type="SAM" id="MobiDB-lite"/>
    </source>
</evidence>
<proteinExistence type="predicted"/>
<feature type="compositionally biased region" description="Low complexity" evidence="1">
    <location>
        <begin position="109"/>
        <end position="127"/>
    </location>
</feature>
<sequence>MNDRQLWAKHDDASPEPKNPVGTGALTSYGAPYNAPRRAKRCTSDDRARDGDLDRTPAEVTTGGIHVTTAPQHHTRTARRYSQLLALAATAAIVVTGAGCSKSSKDNKAAPTSPSPSASPTASADPQAAEKKNVLAAYDGFWAESVKAYATGTEKGTRLVDFAAKGALDRTLADIASMQKAGIAKQGGPGHRPETTALNLSGERPTATVTDCLDLSTWQTVERATGTVRPYPSAQPMRYVAVAEIEQWAGRWMVVKMTPNGDNKC</sequence>
<reference evidence="2" key="1">
    <citation type="submission" date="2024-08" db="EMBL/GenBank/DDBJ databases">
        <authorList>
            <person name="Yu S.T."/>
        </authorList>
    </citation>
    <scope>NUCLEOTIDE SEQUENCE</scope>
    <source>
        <strain evidence="2">R33</strain>
    </source>
</reference>